<dbReference type="EMBL" id="QSLN01000001">
    <property type="protein sequence ID" value="RDV84821.1"/>
    <property type="molecule type" value="Genomic_DNA"/>
</dbReference>
<evidence type="ECO:0000313" key="8">
    <source>
        <dbReference type="Proteomes" id="UP000256329"/>
    </source>
</evidence>
<feature type="transmembrane region" description="Helical" evidence="6">
    <location>
        <begin position="73"/>
        <end position="100"/>
    </location>
</feature>
<dbReference type="AlphaFoldDB" id="A0A3D8P8J2"/>
<comment type="function">
    <text evidence="6">Catalyzes the transfer of a lysyl group from L-lysyl-tRNA(Lys) to membrane-bound phosphatidylglycerol (PG), which produces lysylphosphatidylglycerol (LPG), a major component of the bacterial membrane with a positive net charge. LPG synthesis contributes to bacterial virulence as it is involved in the resistance mechanism against cationic antimicrobial peptides (CAMP) produces by the host's immune system (defensins, cathelicidins) and by the competing microorganisms.</text>
</comment>
<feature type="transmembrane region" description="Helical" evidence="6">
    <location>
        <begin position="150"/>
        <end position="170"/>
    </location>
</feature>
<evidence type="ECO:0000256" key="2">
    <source>
        <dbReference type="ARBA" id="ARBA00022475"/>
    </source>
</evidence>
<organism evidence="7 8">
    <name type="scientific">Ammonifex thiophilus</name>
    <dbReference type="NCBI Taxonomy" id="444093"/>
    <lineage>
        <taxon>Bacteria</taxon>
        <taxon>Bacillati</taxon>
        <taxon>Bacillota</taxon>
        <taxon>Clostridia</taxon>
        <taxon>Thermoanaerobacterales</taxon>
        <taxon>Thermoanaerobacteraceae</taxon>
        <taxon>Ammonifex</taxon>
    </lineage>
</organism>
<feature type="transmembrane region" description="Helical" evidence="6">
    <location>
        <begin position="38"/>
        <end position="61"/>
    </location>
</feature>
<evidence type="ECO:0000256" key="4">
    <source>
        <dbReference type="ARBA" id="ARBA00022989"/>
    </source>
</evidence>
<reference evidence="7 8" key="1">
    <citation type="submission" date="2018-08" db="EMBL/GenBank/DDBJ databases">
        <title>Form III RuBisCO-mediated autotrophy in Thermodesulfobium bacteria.</title>
        <authorList>
            <person name="Toshchakov S.V."/>
            <person name="Kublanov I.V."/>
            <person name="Frolov E."/>
            <person name="Bonch-Osmolovskaya E.A."/>
            <person name="Tourova T.P."/>
            <person name="Chernych N.A."/>
            <person name="Lebedinsky A.V."/>
        </authorList>
    </citation>
    <scope>NUCLEOTIDE SEQUENCE [LARGE SCALE GENOMIC DNA]</scope>
    <source>
        <strain evidence="7 8">SR</strain>
    </source>
</reference>
<comment type="similarity">
    <text evidence="6">Belongs to the LPG synthase family.</text>
</comment>
<dbReference type="Pfam" id="PF03706">
    <property type="entry name" value="LPG_synthase_TM"/>
    <property type="match status" value="1"/>
</dbReference>
<feature type="transmembrane region" description="Helical" evidence="6">
    <location>
        <begin position="224"/>
        <end position="247"/>
    </location>
</feature>
<dbReference type="Proteomes" id="UP000256329">
    <property type="component" value="Unassembled WGS sequence"/>
</dbReference>
<evidence type="ECO:0000256" key="5">
    <source>
        <dbReference type="ARBA" id="ARBA00023136"/>
    </source>
</evidence>
<dbReference type="GO" id="GO:0050071">
    <property type="term" value="F:phosphatidylglycerol lysyltransferase activity"/>
    <property type="evidence" value="ECO:0007669"/>
    <property type="project" value="UniProtKB-EC"/>
</dbReference>
<dbReference type="EC" id="2.3.2.3" evidence="6"/>
<dbReference type="PANTHER" id="PTHR39087:SF2">
    <property type="entry name" value="UPF0104 MEMBRANE PROTEIN MJ1595"/>
    <property type="match status" value="1"/>
</dbReference>
<comment type="caution">
    <text evidence="7">The sequence shown here is derived from an EMBL/GenBank/DDBJ whole genome shotgun (WGS) entry which is preliminary data.</text>
</comment>
<keyword evidence="6" id="KW-0443">Lipid metabolism</keyword>
<dbReference type="GO" id="GO:0046677">
    <property type="term" value="P:response to antibiotic"/>
    <property type="evidence" value="ECO:0007669"/>
    <property type="project" value="UniProtKB-KW"/>
</dbReference>
<keyword evidence="3 6" id="KW-0812">Transmembrane</keyword>
<feature type="transmembrane region" description="Helical" evidence="6">
    <location>
        <begin position="301"/>
        <end position="325"/>
    </location>
</feature>
<dbReference type="PANTHER" id="PTHR39087">
    <property type="entry name" value="UPF0104 MEMBRANE PROTEIN MJ1595"/>
    <property type="match status" value="1"/>
</dbReference>
<dbReference type="RefSeq" id="WP_115791815.1">
    <property type="nucleotide sequence ID" value="NZ_QSLN01000001.1"/>
</dbReference>
<dbReference type="InterPro" id="IPR022791">
    <property type="entry name" value="L-PG_synthase/AglD"/>
</dbReference>
<evidence type="ECO:0000256" key="6">
    <source>
        <dbReference type="RuleBase" id="RU363042"/>
    </source>
</evidence>
<feature type="transmembrane region" description="Helical" evidence="6">
    <location>
        <begin position="259"/>
        <end position="281"/>
    </location>
</feature>
<sequence>MSRLVVALLLFFATLFLAAHYAEGRKLLLLLRQGQPLWVMVALGLEALFLFNLAGFYHALYRAMGLRESWKRLLVLVTASSFVGLVTPGGALSGTALIVADAVKRGATLARAVLISLLFYLFDYGAFVLVLIGVFGYLWLKGRLNFYEEVAAALLLLFVVAQVLVILAAMHRPEKLISLAQRVVSLVLLFVPRGRREAWRERAVNFVLHLTEAAQWLAKRPHGLGWVVLHALLVEVLGIGILGAVFFAFAGGVSLGTLLIGYAVGVLFLIVSITPSGVGFVEGAMTATLSSLGVPPESAVLVTFVYRGITVWLPFLAGMVSLRWLRREEIF</sequence>
<name>A0A3D8P8J2_9THEO</name>
<evidence type="ECO:0000256" key="3">
    <source>
        <dbReference type="ARBA" id="ARBA00022692"/>
    </source>
</evidence>
<accession>A0A3D8P8J2</accession>
<keyword evidence="6" id="KW-0808">Transferase</keyword>
<protein>
    <recommendedName>
        <fullName evidence="6">Phosphatidylglycerol lysyltransferase</fullName>
        <ecNumber evidence="6">2.3.2.3</ecNumber>
    </recommendedName>
    <alternativeName>
        <fullName evidence="6">Lysylphosphatidylglycerol synthase</fullName>
    </alternativeName>
</protein>
<keyword evidence="4 6" id="KW-1133">Transmembrane helix</keyword>
<comment type="catalytic activity">
    <reaction evidence="6">
        <text>L-lysyl-tRNA(Lys) + a 1,2-diacyl-sn-glycero-3-phospho-(1'-sn-glycerol) = a 1,2-diacyl-sn-glycero-3-phospho-1'-(3'-O-L-lysyl)-sn-glycerol + tRNA(Lys)</text>
        <dbReference type="Rhea" id="RHEA:10668"/>
        <dbReference type="Rhea" id="RHEA-COMP:9696"/>
        <dbReference type="Rhea" id="RHEA-COMP:9697"/>
        <dbReference type="ChEBI" id="CHEBI:64716"/>
        <dbReference type="ChEBI" id="CHEBI:75792"/>
        <dbReference type="ChEBI" id="CHEBI:78442"/>
        <dbReference type="ChEBI" id="CHEBI:78529"/>
        <dbReference type="EC" id="2.3.2.3"/>
    </reaction>
</comment>
<gene>
    <name evidence="6" type="primary">mprF</name>
    <name evidence="7" type="ORF">DXX99_01930</name>
</gene>
<keyword evidence="5 6" id="KW-0472">Membrane</keyword>
<comment type="subcellular location">
    <subcellularLocation>
        <location evidence="1 6">Cell membrane</location>
        <topology evidence="1 6">Multi-pass membrane protein</topology>
    </subcellularLocation>
</comment>
<evidence type="ECO:0000256" key="1">
    <source>
        <dbReference type="ARBA" id="ARBA00004651"/>
    </source>
</evidence>
<dbReference type="GO" id="GO:0006629">
    <property type="term" value="P:lipid metabolic process"/>
    <property type="evidence" value="ECO:0007669"/>
    <property type="project" value="UniProtKB-KW"/>
</dbReference>
<feature type="transmembrane region" description="Helical" evidence="6">
    <location>
        <begin position="112"/>
        <end position="138"/>
    </location>
</feature>
<keyword evidence="6" id="KW-0046">Antibiotic resistance</keyword>
<keyword evidence="8" id="KW-1185">Reference proteome</keyword>
<dbReference type="NCBIfam" id="TIGR00374">
    <property type="entry name" value="flippase-like domain"/>
    <property type="match status" value="1"/>
</dbReference>
<dbReference type="GO" id="GO:0005886">
    <property type="term" value="C:plasma membrane"/>
    <property type="evidence" value="ECO:0007669"/>
    <property type="project" value="UniProtKB-SubCell"/>
</dbReference>
<proteinExistence type="inferred from homology"/>
<keyword evidence="2" id="KW-1003">Cell membrane</keyword>
<dbReference type="OrthoDB" id="9814270at2"/>
<evidence type="ECO:0000313" key="7">
    <source>
        <dbReference type="EMBL" id="RDV84821.1"/>
    </source>
</evidence>